<dbReference type="GO" id="GO:0008270">
    <property type="term" value="F:zinc ion binding"/>
    <property type="evidence" value="ECO:0007669"/>
    <property type="project" value="TreeGrafter"/>
</dbReference>
<dbReference type="RefSeq" id="WP_212979578.1">
    <property type="nucleotide sequence ID" value="NZ_AP025343.1"/>
</dbReference>
<keyword evidence="5" id="KW-0482">Metalloprotease</keyword>
<dbReference type="Gene3D" id="3.40.140.10">
    <property type="entry name" value="Cytidine Deaminase, domain 2"/>
    <property type="match status" value="1"/>
</dbReference>
<evidence type="ECO:0000313" key="7">
    <source>
        <dbReference type="EMBL" id="GIO48987.1"/>
    </source>
</evidence>
<evidence type="ECO:0000256" key="5">
    <source>
        <dbReference type="ARBA" id="ARBA00023049"/>
    </source>
</evidence>
<dbReference type="AlphaFoldDB" id="A0A920CU25"/>
<keyword evidence="3" id="KW-0378">Hydrolase</keyword>
<evidence type="ECO:0000256" key="3">
    <source>
        <dbReference type="ARBA" id="ARBA00022801"/>
    </source>
</evidence>
<evidence type="ECO:0000259" key="6">
    <source>
        <dbReference type="Pfam" id="PF14464"/>
    </source>
</evidence>
<dbReference type="PANTHER" id="PTHR34858:SF1">
    <property type="entry name" value="CYSO-CYSTEINE PEPTIDASE"/>
    <property type="match status" value="1"/>
</dbReference>
<sequence length="151" mass="16663">MPASHETRQEIWLCASCKKQISEHLTSGLPYETCGVLQGRADMDGLWIDNFIPIRNAAPDPLHHFSLHPEDWTKACLRGDSLIGLFHSHPHSPPLPSSEDLRQLPLFAGMLGVYLIGSPDGDDGEIELNGYRIRQGSDGGYTLQPAVIRHG</sequence>
<keyword evidence="2" id="KW-0479">Metal-binding</keyword>
<dbReference type="InterPro" id="IPR051929">
    <property type="entry name" value="VirAsm_ModProt"/>
</dbReference>
<dbReference type="EMBL" id="BORT01000018">
    <property type="protein sequence ID" value="GIO48987.1"/>
    <property type="molecule type" value="Genomic_DNA"/>
</dbReference>
<evidence type="ECO:0000313" key="8">
    <source>
        <dbReference type="Proteomes" id="UP000682811"/>
    </source>
</evidence>
<gene>
    <name evidence="7" type="ORF">J34TS1_37520</name>
</gene>
<dbReference type="Pfam" id="PF14464">
    <property type="entry name" value="Prok-JAB"/>
    <property type="match status" value="1"/>
</dbReference>
<dbReference type="GO" id="GO:0006508">
    <property type="term" value="P:proteolysis"/>
    <property type="evidence" value="ECO:0007669"/>
    <property type="project" value="UniProtKB-KW"/>
</dbReference>
<keyword evidence="8" id="KW-1185">Reference proteome</keyword>
<evidence type="ECO:0000256" key="4">
    <source>
        <dbReference type="ARBA" id="ARBA00022833"/>
    </source>
</evidence>
<feature type="domain" description="JAB" evidence="6">
    <location>
        <begin position="17"/>
        <end position="118"/>
    </location>
</feature>
<dbReference type="PANTHER" id="PTHR34858">
    <property type="entry name" value="CYSO-CYSTEINE PEPTIDASE"/>
    <property type="match status" value="1"/>
</dbReference>
<dbReference type="CDD" id="cd08070">
    <property type="entry name" value="MPN_like"/>
    <property type="match status" value="1"/>
</dbReference>
<organism evidence="7 8">
    <name type="scientific">Paenibacillus azoreducens</name>
    <dbReference type="NCBI Taxonomy" id="116718"/>
    <lineage>
        <taxon>Bacteria</taxon>
        <taxon>Bacillati</taxon>
        <taxon>Bacillota</taxon>
        <taxon>Bacilli</taxon>
        <taxon>Bacillales</taxon>
        <taxon>Paenibacillaceae</taxon>
        <taxon>Paenibacillus</taxon>
    </lineage>
</organism>
<keyword evidence="1" id="KW-0645">Protease</keyword>
<keyword evidence="4" id="KW-0862">Zinc</keyword>
<proteinExistence type="predicted"/>
<name>A0A920CU25_9BACL</name>
<evidence type="ECO:0000256" key="2">
    <source>
        <dbReference type="ARBA" id="ARBA00022723"/>
    </source>
</evidence>
<dbReference type="SUPFAM" id="SSF102712">
    <property type="entry name" value="JAB1/MPN domain"/>
    <property type="match status" value="1"/>
</dbReference>
<dbReference type="Proteomes" id="UP000682811">
    <property type="component" value="Unassembled WGS sequence"/>
</dbReference>
<dbReference type="InterPro" id="IPR028090">
    <property type="entry name" value="JAB_dom_prok"/>
</dbReference>
<dbReference type="GO" id="GO:0008235">
    <property type="term" value="F:metalloexopeptidase activity"/>
    <property type="evidence" value="ECO:0007669"/>
    <property type="project" value="TreeGrafter"/>
</dbReference>
<reference evidence="7 8" key="1">
    <citation type="submission" date="2021-03" db="EMBL/GenBank/DDBJ databases">
        <title>Antimicrobial resistance genes in bacteria isolated from Japanese honey, and their potential for conferring macrolide and lincosamide resistance in the American foulbrood pathogen Paenibacillus larvae.</title>
        <authorList>
            <person name="Okamoto M."/>
            <person name="Kumagai M."/>
            <person name="Kanamori H."/>
            <person name="Takamatsu D."/>
        </authorList>
    </citation>
    <scope>NUCLEOTIDE SEQUENCE [LARGE SCALE GENOMIC DNA]</scope>
    <source>
        <strain evidence="7 8">J34TS1</strain>
    </source>
</reference>
<accession>A0A920CU25</accession>
<comment type="caution">
    <text evidence="7">The sequence shown here is derived from an EMBL/GenBank/DDBJ whole genome shotgun (WGS) entry which is preliminary data.</text>
</comment>
<protein>
    <recommendedName>
        <fullName evidence="6">JAB domain-containing protein</fullName>
    </recommendedName>
</protein>
<evidence type="ECO:0000256" key="1">
    <source>
        <dbReference type="ARBA" id="ARBA00022670"/>
    </source>
</evidence>